<accession>A0ABD5ZPY1</accession>
<dbReference type="AlphaFoldDB" id="A0ABD5ZPY1"/>
<dbReference type="PANTHER" id="PTHR47561">
    <property type="entry name" value="POLYSACCHARIDE DEACETYLASE FAMILY PROTEIN (AFU_ORTHOLOGUE AFUA_6G05030)"/>
    <property type="match status" value="1"/>
</dbReference>
<dbReference type="InterPro" id="IPR011330">
    <property type="entry name" value="Glyco_hydro/deAcase_b/a-brl"/>
</dbReference>
<dbReference type="SUPFAM" id="SSF88713">
    <property type="entry name" value="Glycoside hydrolase/deacetylase"/>
    <property type="match status" value="1"/>
</dbReference>
<dbReference type="CDD" id="cd10941">
    <property type="entry name" value="CE4_PuuE_HpPgdA_like_2"/>
    <property type="match status" value="1"/>
</dbReference>
<dbReference type="EMBL" id="JBHTAP010000001">
    <property type="protein sequence ID" value="MFC7235555.1"/>
    <property type="molecule type" value="Genomic_DNA"/>
</dbReference>
<dbReference type="Proteomes" id="UP001596398">
    <property type="component" value="Unassembled WGS sequence"/>
</dbReference>
<name>A0ABD5ZPY1_9EURY</name>
<reference evidence="2 3" key="1">
    <citation type="journal article" date="2019" name="Int. J. Syst. Evol. Microbiol.">
        <title>The Global Catalogue of Microorganisms (GCM) 10K type strain sequencing project: providing services to taxonomists for standard genome sequencing and annotation.</title>
        <authorList>
            <consortium name="The Broad Institute Genomics Platform"/>
            <consortium name="The Broad Institute Genome Sequencing Center for Infectious Disease"/>
            <person name="Wu L."/>
            <person name="Ma J."/>
        </authorList>
    </citation>
    <scope>NUCLEOTIDE SEQUENCE [LARGE SCALE GENOMIC DNA]</scope>
    <source>
        <strain evidence="2 3">DT85</strain>
    </source>
</reference>
<protein>
    <submittedName>
        <fullName evidence="2">XrtA system polysaccharide deacetylase</fullName>
    </submittedName>
</protein>
<dbReference type="NCBIfam" id="TIGR03006">
    <property type="entry name" value="pepcterm_polyde"/>
    <property type="match status" value="1"/>
</dbReference>
<evidence type="ECO:0000313" key="3">
    <source>
        <dbReference type="Proteomes" id="UP001596398"/>
    </source>
</evidence>
<dbReference type="InterPro" id="IPR022560">
    <property type="entry name" value="DUF3473"/>
</dbReference>
<gene>
    <name evidence="2" type="ORF">ACFQJ4_09545</name>
</gene>
<dbReference type="RefSeq" id="WP_276233691.1">
    <property type="nucleotide sequence ID" value="NZ_CP119802.1"/>
</dbReference>
<dbReference type="PROSITE" id="PS51677">
    <property type="entry name" value="NODB"/>
    <property type="match status" value="1"/>
</dbReference>
<feature type="domain" description="NodB homology" evidence="1">
    <location>
        <begin position="20"/>
        <end position="269"/>
    </location>
</feature>
<evidence type="ECO:0000259" key="1">
    <source>
        <dbReference type="PROSITE" id="PS51677"/>
    </source>
</evidence>
<dbReference type="InterPro" id="IPR002509">
    <property type="entry name" value="NODB_dom"/>
</dbReference>
<evidence type="ECO:0000313" key="2">
    <source>
        <dbReference type="EMBL" id="MFC7235555.1"/>
    </source>
</evidence>
<comment type="caution">
    <text evidence="2">The sequence shown here is derived from an EMBL/GenBank/DDBJ whole genome shotgun (WGS) entry which is preliminary data.</text>
</comment>
<dbReference type="Pfam" id="PF01522">
    <property type="entry name" value="Polysacc_deac_1"/>
    <property type="match status" value="1"/>
</dbReference>
<sequence length="269" mass="31373">MTYLLSFDVEDWFHAHNIRPAVSRDQWEAVESRVLGRTRRILELLSDYDVSATFFVLGWVAENHPEVVREIDRQGHEVASHGYNHELLYEQSPAEIRADIRRSIRVLNPLIQGEVDGYRAPSFSITDEAVQILADLELSYDSSSFPVTGHDRYGTLSMPSNEDIVTLDCGIQEVTLPQLNLGKRIPWAGGGYFRFIPYEIYRRGVERIHSQRTFVFYLHPWDIDPGQPRQKEIPLSYRLRHYTNLDRTEDRLRRLLNDFDWQPIGQSLS</sequence>
<dbReference type="InterPro" id="IPR045235">
    <property type="entry name" value="PuuE_HpPgdA-like"/>
</dbReference>
<dbReference type="PANTHER" id="PTHR47561:SF1">
    <property type="entry name" value="POLYSACCHARIDE DEACETYLASE FAMILY PROTEIN (AFU_ORTHOLOGUE AFUA_6G05030)"/>
    <property type="match status" value="1"/>
</dbReference>
<dbReference type="Gene3D" id="3.20.20.370">
    <property type="entry name" value="Glycoside hydrolase/deacetylase"/>
    <property type="match status" value="1"/>
</dbReference>
<dbReference type="Pfam" id="PF11959">
    <property type="entry name" value="DUF3473"/>
    <property type="match status" value="1"/>
</dbReference>
<dbReference type="InterPro" id="IPR014344">
    <property type="entry name" value="XrtA_polysacc_deacetyl"/>
</dbReference>
<organism evidence="2 3">
    <name type="scientific">Halosegnis marinus</name>
    <dbReference type="NCBI Taxonomy" id="3034023"/>
    <lineage>
        <taxon>Archaea</taxon>
        <taxon>Methanobacteriati</taxon>
        <taxon>Methanobacteriota</taxon>
        <taxon>Stenosarchaea group</taxon>
        <taxon>Halobacteria</taxon>
        <taxon>Halobacteriales</taxon>
        <taxon>Natronomonadaceae</taxon>
        <taxon>Halosegnis</taxon>
    </lineage>
</organism>
<proteinExistence type="predicted"/>
<dbReference type="GeneID" id="79267251"/>
<keyword evidence="3" id="KW-1185">Reference proteome</keyword>